<dbReference type="SUPFAM" id="SSF50129">
    <property type="entry name" value="GroES-like"/>
    <property type="match status" value="1"/>
</dbReference>
<feature type="domain" description="Enoyl reductase (ER)" evidence="1">
    <location>
        <begin position="17"/>
        <end position="369"/>
    </location>
</feature>
<dbReference type="OrthoDB" id="10257049at2759"/>
<sequence>MDLIKIPSNIKALQIQADNTVKLVEIPFGQQDLVKSIPEDHIIVRVGAVGLNPPDWRQVFDDWGTPGTILGCDCAGDVVRVGTAVKHLKVGDRIAGFNMGGIFQTDNGAFAEYVRLQAAVTFKIPDEMSYEEGAALLLAHLTAVQALYMRLNIPKPFSQPSGEKEIILIWGGSTSVGHNAVQLANASNLRVFVTASTAVHDDLKAIGAEKCFDYKAIDVVKQIQVAAGERGIIHGLDTVSEKGTTESCVDAMSSTRGGHLVAVLPPSKECQERRKDIKVDFCLVYTELGFEFTLAYSAAKFPAMPNDKARALEYVEAYMPRVLEGWQGGKGSSALKPQRLRRLGTGLEKIEQGLKIMRDGEYGREKLVCAIY</sequence>
<dbReference type="InterPro" id="IPR047122">
    <property type="entry name" value="Trans-enoyl_RdTase-like"/>
</dbReference>
<dbReference type="Gene3D" id="3.90.180.10">
    <property type="entry name" value="Medium-chain alcohol dehydrogenases, catalytic domain"/>
    <property type="match status" value="1"/>
</dbReference>
<protein>
    <submittedName>
        <fullName evidence="2">GroES-like protein</fullName>
    </submittedName>
</protein>
<dbReference type="InterPro" id="IPR011032">
    <property type="entry name" value="GroES-like_sf"/>
</dbReference>
<reference evidence="2" key="1">
    <citation type="journal article" date="2019" name="Environ. Microbiol.">
        <title>Fungal ecological strategies reflected in gene transcription - a case study of two litter decomposers.</title>
        <authorList>
            <person name="Barbi F."/>
            <person name="Kohler A."/>
            <person name="Barry K."/>
            <person name="Baskaran P."/>
            <person name="Daum C."/>
            <person name="Fauchery L."/>
            <person name="Ihrmark K."/>
            <person name="Kuo A."/>
            <person name="LaButti K."/>
            <person name="Lipzen A."/>
            <person name="Morin E."/>
            <person name="Grigoriev I.V."/>
            <person name="Henrissat B."/>
            <person name="Lindahl B."/>
            <person name="Martin F."/>
        </authorList>
    </citation>
    <scope>NUCLEOTIDE SEQUENCE</scope>
    <source>
        <strain evidence="2">JB14</strain>
    </source>
</reference>
<gene>
    <name evidence="2" type="ORF">BT96DRAFT_883612</name>
</gene>
<dbReference type="InterPro" id="IPR020843">
    <property type="entry name" value="ER"/>
</dbReference>
<dbReference type="AlphaFoldDB" id="A0A6A4HJ40"/>
<evidence type="ECO:0000259" key="1">
    <source>
        <dbReference type="SMART" id="SM00829"/>
    </source>
</evidence>
<dbReference type="InterPro" id="IPR013154">
    <property type="entry name" value="ADH-like_N"/>
</dbReference>
<accession>A0A6A4HJ40</accession>
<dbReference type="InterPro" id="IPR036291">
    <property type="entry name" value="NAD(P)-bd_dom_sf"/>
</dbReference>
<dbReference type="Pfam" id="PF08240">
    <property type="entry name" value="ADH_N"/>
    <property type="match status" value="1"/>
</dbReference>
<name>A0A6A4HJ40_9AGAR</name>
<dbReference type="GO" id="GO:0016651">
    <property type="term" value="F:oxidoreductase activity, acting on NAD(P)H"/>
    <property type="evidence" value="ECO:0007669"/>
    <property type="project" value="InterPro"/>
</dbReference>
<evidence type="ECO:0000313" key="3">
    <source>
        <dbReference type="Proteomes" id="UP000799118"/>
    </source>
</evidence>
<dbReference type="Pfam" id="PF00107">
    <property type="entry name" value="ADH_zinc_N"/>
    <property type="match status" value="1"/>
</dbReference>
<dbReference type="CDD" id="cd08249">
    <property type="entry name" value="enoyl_reductase_like"/>
    <property type="match status" value="1"/>
</dbReference>
<proteinExistence type="predicted"/>
<dbReference type="InterPro" id="IPR013149">
    <property type="entry name" value="ADH-like_C"/>
</dbReference>
<dbReference type="PANTHER" id="PTHR45348:SF2">
    <property type="entry name" value="ZINC-TYPE ALCOHOL DEHYDROGENASE-LIKE PROTEIN C2E1P3.01"/>
    <property type="match status" value="1"/>
</dbReference>
<dbReference type="EMBL" id="ML769493">
    <property type="protein sequence ID" value="KAE9397700.1"/>
    <property type="molecule type" value="Genomic_DNA"/>
</dbReference>
<keyword evidence="3" id="KW-1185">Reference proteome</keyword>
<dbReference type="SUPFAM" id="SSF51735">
    <property type="entry name" value="NAD(P)-binding Rossmann-fold domains"/>
    <property type="match status" value="1"/>
</dbReference>
<organism evidence="2 3">
    <name type="scientific">Gymnopus androsaceus JB14</name>
    <dbReference type="NCBI Taxonomy" id="1447944"/>
    <lineage>
        <taxon>Eukaryota</taxon>
        <taxon>Fungi</taxon>
        <taxon>Dikarya</taxon>
        <taxon>Basidiomycota</taxon>
        <taxon>Agaricomycotina</taxon>
        <taxon>Agaricomycetes</taxon>
        <taxon>Agaricomycetidae</taxon>
        <taxon>Agaricales</taxon>
        <taxon>Marasmiineae</taxon>
        <taxon>Omphalotaceae</taxon>
        <taxon>Gymnopus</taxon>
    </lineage>
</organism>
<dbReference type="Gene3D" id="3.40.50.720">
    <property type="entry name" value="NAD(P)-binding Rossmann-like Domain"/>
    <property type="match status" value="1"/>
</dbReference>
<dbReference type="SMART" id="SM00829">
    <property type="entry name" value="PKS_ER"/>
    <property type="match status" value="1"/>
</dbReference>
<dbReference type="Proteomes" id="UP000799118">
    <property type="component" value="Unassembled WGS sequence"/>
</dbReference>
<evidence type="ECO:0000313" key="2">
    <source>
        <dbReference type="EMBL" id="KAE9397700.1"/>
    </source>
</evidence>
<dbReference type="PANTHER" id="PTHR45348">
    <property type="entry name" value="HYPOTHETICAL OXIDOREDUCTASE (EUROFUNG)"/>
    <property type="match status" value="1"/>
</dbReference>